<evidence type="ECO:0000256" key="2">
    <source>
        <dbReference type="ARBA" id="ARBA00023125"/>
    </source>
</evidence>
<dbReference type="PANTHER" id="PTHR33204:SF37">
    <property type="entry name" value="HTH-TYPE TRANSCRIPTIONAL REGULATOR YODB"/>
    <property type="match status" value="1"/>
</dbReference>
<feature type="domain" description="HTH hxlR-type" evidence="4">
    <location>
        <begin position="19"/>
        <end position="118"/>
    </location>
</feature>
<keyword evidence="3" id="KW-0804">Transcription</keyword>
<keyword evidence="1" id="KW-0805">Transcription regulation</keyword>
<gene>
    <name evidence="5" type="ordered locus">Runsl_5617</name>
</gene>
<dbReference type="GO" id="GO:0003677">
    <property type="term" value="F:DNA binding"/>
    <property type="evidence" value="ECO:0007669"/>
    <property type="project" value="UniProtKB-KW"/>
</dbReference>
<evidence type="ECO:0000259" key="4">
    <source>
        <dbReference type="PROSITE" id="PS51118"/>
    </source>
</evidence>
<evidence type="ECO:0000256" key="3">
    <source>
        <dbReference type="ARBA" id="ARBA00023163"/>
    </source>
</evidence>
<evidence type="ECO:0000313" key="5">
    <source>
        <dbReference type="EMBL" id="AEI51907.1"/>
    </source>
</evidence>
<proteinExistence type="predicted"/>
<organism evidence="5 6">
    <name type="scientific">Runella slithyformis (strain ATCC 29530 / DSM 19594 / LMG 11500 / NCIMB 11436 / LSU 4)</name>
    <dbReference type="NCBI Taxonomy" id="761193"/>
    <lineage>
        <taxon>Bacteria</taxon>
        <taxon>Pseudomonadati</taxon>
        <taxon>Bacteroidota</taxon>
        <taxon>Cytophagia</taxon>
        <taxon>Cytophagales</taxon>
        <taxon>Spirosomataceae</taxon>
        <taxon>Runella</taxon>
    </lineage>
</organism>
<dbReference type="InterPro" id="IPR002577">
    <property type="entry name" value="HTH_HxlR"/>
</dbReference>
<dbReference type="SUPFAM" id="SSF46785">
    <property type="entry name" value="Winged helix' DNA-binding domain"/>
    <property type="match status" value="1"/>
</dbReference>
<name>A0A7U3ZR91_RUNSL</name>
<dbReference type="Pfam" id="PF01638">
    <property type="entry name" value="HxlR"/>
    <property type="match status" value="1"/>
</dbReference>
<sequence>MRKISSTNYHNQTFLEEKCALNELIHLLSKRWLTEVLFSIEEGNSRFSTLKEDLKYISDNILADRLKLLEQYKLIVRNSHLGEIPVRVEYSLTETGLRLSELLDGLCQFSEKEMEFPG</sequence>
<dbReference type="AlphaFoldDB" id="A0A7U3ZR91"/>
<dbReference type="InterPro" id="IPR036390">
    <property type="entry name" value="WH_DNA-bd_sf"/>
</dbReference>
<keyword evidence="6" id="KW-1185">Reference proteome</keyword>
<reference evidence="5 6" key="2">
    <citation type="journal article" date="2012" name="Stand. Genomic Sci.">
        <title>Complete genome sequence of the aquatic bacterium Runella slithyformis type strain (LSU 4(T)).</title>
        <authorList>
            <person name="Copeland A."/>
            <person name="Zhang X."/>
            <person name="Misra M."/>
            <person name="Lapidus A."/>
            <person name="Nolan M."/>
            <person name="Lucas S."/>
            <person name="Deshpande S."/>
            <person name="Cheng J.F."/>
            <person name="Tapia R."/>
            <person name="Goodwin L.A."/>
            <person name="Pitluck S."/>
            <person name="Liolios K."/>
            <person name="Pagani I."/>
            <person name="Ivanova N."/>
            <person name="Mikhailova N."/>
            <person name="Pati A."/>
            <person name="Chen A."/>
            <person name="Palaniappan K."/>
            <person name="Land M."/>
            <person name="Hauser L."/>
            <person name="Pan C."/>
            <person name="Jeffries C.D."/>
            <person name="Detter J.C."/>
            <person name="Brambilla E.M."/>
            <person name="Rohde M."/>
            <person name="Djao O.D."/>
            <person name="Goker M."/>
            <person name="Sikorski J."/>
            <person name="Tindall B.J."/>
            <person name="Woyke T."/>
            <person name="Bristow J."/>
            <person name="Eisen J.A."/>
            <person name="Markowitz V."/>
            <person name="Hugenholtz P."/>
            <person name="Kyrpides N.C."/>
            <person name="Klenk H.P."/>
            <person name="Mavromatis K."/>
        </authorList>
    </citation>
    <scope>NUCLEOTIDE SEQUENCE [LARGE SCALE GENOMIC DNA]</scope>
    <source>
        <strain evidence="6">ATCC 29530 / DSM 19594 / LMG 11500 / NCIMB 11436 / LSU 4</strain>
    </source>
</reference>
<dbReference type="PROSITE" id="PS51118">
    <property type="entry name" value="HTH_HXLR"/>
    <property type="match status" value="1"/>
</dbReference>
<dbReference type="KEGG" id="rsi:Runsl_5617"/>
<dbReference type="EMBL" id="CP002859">
    <property type="protein sequence ID" value="AEI51907.1"/>
    <property type="molecule type" value="Genomic_DNA"/>
</dbReference>
<dbReference type="Proteomes" id="UP000000493">
    <property type="component" value="Chromosome"/>
</dbReference>
<dbReference type="RefSeq" id="WP_013931173.1">
    <property type="nucleotide sequence ID" value="NC_015703.1"/>
</dbReference>
<keyword evidence="2" id="KW-0238">DNA-binding</keyword>
<protein>
    <submittedName>
        <fullName evidence="5">Transcriptional regulator, HxlR family</fullName>
    </submittedName>
</protein>
<accession>A0A7U3ZR91</accession>
<dbReference type="InterPro" id="IPR036388">
    <property type="entry name" value="WH-like_DNA-bd_sf"/>
</dbReference>
<dbReference type="Gene3D" id="1.10.10.10">
    <property type="entry name" value="Winged helix-like DNA-binding domain superfamily/Winged helix DNA-binding domain"/>
    <property type="match status" value="1"/>
</dbReference>
<dbReference type="PANTHER" id="PTHR33204">
    <property type="entry name" value="TRANSCRIPTIONAL REGULATOR, MARR FAMILY"/>
    <property type="match status" value="1"/>
</dbReference>
<evidence type="ECO:0000256" key="1">
    <source>
        <dbReference type="ARBA" id="ARBA00023015"/>
    </source>
</evidence>
<reference evidence="6" key="1">
    <citation type="submission" date="2011-06" db="EMBL/GenBank/DDBJ databases">
        <title>The complete genome of chromosome of Runella slithyformis DSM 19594.</title>
        <authorList>
            <consortium name="US DOE Joint Genome Institute (JGI-PGF)"/>
            <person name="Lucas S."/>
            <person name="Han J."/>
            <person name="Lapidus A."/>
            <person name="Bruce D."/>
            <person name="Goodwin L."/>
            <person name="Pitluck S."/>
            <person name="Peters L."/>
            <person name="Kyrpides N."/>
            <person name="Mavromatis K."/>
            <person name="Ivanova N."/>
            <person name="Ovchinnikova G."/>
            <person name="Zhang X."/>
            <person name="Misra M."/>
            <person name="Detter J.C."/>
            <person name="Tapia R."/>
            <person name="Han C."/>
            <person name="Land M."/>
            <person name="Hauser L."/>
            <person name="Markowitz V."/>
            <person name="Cheng J.-F."/>
            <person name="Hugenholtz P."/>
            <person name="Woyke T."/>
            <person name="Wu D."/>
            <person name="Tindall B."/>
            <person name="Faehrich R."/>
            <person name="Brambilla E."/>
            <person name="Klenk H.-P."/>
            <person name="Eisen J.A."/>
        </authorList>
    </citation>
    <scope>NUCLEOTIDE SEQUENCE [LARGE SCALE GENOMIC DNA]</scope>
    <source>
        <strain evidence="6">ATCC 29530 / DSM 19594 / LMG 11500 / NCIMB 11436 / LSU 4</strain>
    </source>
</reference>
<evidence type="ECO:0000313" key="6">
    <source>
        <dbReference type="Proteomes" id="UP000000493"/>
    </source>
</evidence>